<feature type="domain" description="AGC-kinase C-terminal" evidence="6">
    <location>
        <begin position="2"/>
        <end position="67"/>
    </location>
</feature>
<evidence type="ECO:0000256" key="1">
    <source>
        <dbReference type="ARBA" id="ARBA00022527"/>
    </source>
</evidence>
<protein>
    <submittedName>
        <fullName evidence="7">Protein kinase domain protein</fullName>
    </submittedName>
</protein>
<evidence type="ECO:0000259" key="6">
    <source>
        <dbReference type="PROSITE" id="PS51285"/>
    </source>
</evidence>
<accession>A0A0B1RP96</accession>
<keyword evidence="8" id="KW-1185">Reference proteome</keyword>
<dbReference type="EMBL" id="KN613301">
    <property type="protein sequence ID" value="KHJ74873.1"/>
    <property type="molecule type" value="Genomic_DNA"/>
</dbReference>
<keyword evidence="3" id="KW-0547">Nucleotide-binding</keyword>
<dbReference type="PROSITE" id="PS51285">
    <property type="entry name" value="AGC_KINASE_CTER"/>
    <property type="match status" value="1"/>
</dbReference>
<keyword evidence="4 7" id="KW-0418">Kinase</keyword>
<dbReference type="GO" id="GO:0005524">
    <property type="term" value="F:ATP binding"/>
    <property type="evidence" value="ECO:0007669"/>
    <property type="project" value="UniProtKB-KW"/>
</dbReference>
<keyword evidence="2" id="KW-0808">Transferase</keyword>
<dbReference type="Proteomes" id="UP000053660">
    <property type="component" value="Unassembled WGS sequence"/>
</dbReference>
<proteinExistence type="predicted"/>
<gene>
    <name evidence="7" type="ORF">OESDEN_25511</name>
</gene>
<dbReference type="OrthoDB" id="2156623at2759"/>
<evidence type="ECO:0000256" key="3">
    <source>
        <dbReference type="ARBA" id="ARBA00022741"/>
    </source>
</evidence>
<keyword evidence="1" id="KW-0723">Serine/threonine-protein kinase</keyword>
<dbReference type="GO" id="GO:0004674">
    <property type="term" value="F:protein serine/threonine kinase activity"/>
    <property type="evidence" value="ECO:0007669"/>
    <property type="project" value="UniProtKB-KW"/>
</dbReference>
<name>A0A0B1RP96_OESDE</name>
<evidence type="ECO:0000313" key="7">
    <source>
        <dbReference type="EMBL" id="KHJ74873.1"/>
    </source>
</evidence>
<keyword evidence="5" id="KW-0067">ATP-binding</keyword>
<sequence length="99" mass="11090">LQGIDFANLRSTRAEYIPIVEHAEDTSNFEAVEITESPFETLGKRAPNNPAFYEFTFRHFFDTDGQGCPSLRQRPPLAPLFESSGARHETVSSSESIVI</sequence>
<evidence type="ECO:0000256" key="4">
    <source>
        <dbReference type="ARBA" id="ARBA00022777"/>
    </source>
</evidence>
<dbReference type="InterPro" id="IPR000961">
    <property type="entry name" value="AGC-kinase_C"/>
</dbReference>
<evidence type="ECO:0000313" key="8">
    <source>
        <dbReference type="Proteomes" id="UP000053660"/>
    </source>
</evidence>
<evidence type="ECO:0000256" key="2">
    <source>
        <dbReference type="ARBA" id="ARBA00022679"/>
    </source>
</evidence>
<evidence type="ECO:0000256" key="5">
    <source>
        <dbReference type="ARBA" id="ARBA00022840"/>
    </source>
</evidence>
<organism evidence="7 8">
    <name type="scientific">Oesophagostomum dentatum</name>
    <name type="common">Nodular worm</name>
    <dbReference type="NCBI Taxonomy" id="61180"/>
    <lineage>
        <taxon>Eukaryota</taxon>
        <taxon>Metazoa</taxon>
        <taxon>Ecdysozoa</taxon>
        <taxon>Nematoda</taxon>
        <taxon>Chromadorea</taxon>
        <taxon>Rhabditida</taxon>
        <taxon>Rhabditina</taxon>
        <taxon>Rhabditomorpha</taxon>
        <taxon>Strongyloidea</taxon>
        <taxon>Strongylidae</taxon>
        <taxon>Oesophagostomum</taxon>
    </lineage>
</organism>
<dbReference type="SMART" id="SM00133">
    <property type="entry name" value="S_TK_X"/>
    <property type="match status" value="1"/>
</dbReference>
<reference evidence="7 8" key="1">
    <citation type="submission" date="2014-03" db="EMBL/GenBank/DDBJ databases">
        <title>Draft genome of the hookworm Oesophagostomum dentatum.</title>
        <authorList>
            <person name="Mitreva M."/>
        </authorList>
    </citation>
    <scope>NUCLEOTIDE SEQUENCE [LARGE SCALE GENOMIC DNA]</scope>
    <source>
        <strain evidence="7 8">OD-Hann</strain>
    </source>
</reference>
<dbReference type="AlphaFoldDB" id="A0A0B1RP96"/>
<feature type="non-terminal residue" evidence="7">
    <location>
        <position position="1"/>
    </location>
</feature>